<name>J7R0J2_HUIN7</name>
<dbReference type="PANTHER" id="PTHR11477">
    <property type="entry name" value="TRANSCRIPTION FACTOR S-II ZINC FINGER DOMAIN-CONTAINING PROTEIN"/>
    <property type="match status" value="1"/>
</dbReference>
<sequence>MSVRTSRRTTKGQNKYLESILKEESEASSAGGTAIEGNEEEDGIATVRCLVCGTTDANYDELTDQGGDMIQCDKCNTWQHIRCMLDVNKADEDISKYLTEDDKYFCNRCDPTRYPHLETINRHVTENVDEADDKYADDNYHSDADLNIADENNGLSDDEFLDPRSKRKRRSVQGNGQNKKKTPPQKVEPSNIARRSSQSIKEEKIRDNASKMFVSLFQKYIIPETIAGKTFELQENQDIETVAKELAVQLEKELYNAWSNPNSDTVGKFYPERVRTIYSNLKDKKNSELKSQVVNRQIPFDELVKMDASKLANPDLQSFKQKVDTESLNQVIYDMPNKPLYMKTYKGDEMQDSEFNHNEEDTLYARDNITHTYGADGKDEEDYNDEEEDPEDFHVLLQAKVENAKQADSEAKDEEYNPEIRSPDDAHSPSPEPALQTGLSPPAPIYSHKVKILYPDISINLSGELHYLASTKTNTKNPYRDALANGQLFVEGRLSVDKASDYLTQLGETRNVLLYYMDVPTSYPDREYYSNLCDAMVFNNKVLGVTVKRSYEKNIYILGADAGEVSPIIQSLYGEENEKLERIQFSEQKIFVLVVVRPELVK</sequence>
<dbReference type="OrthoDB" id="79252at2759"/>
<evidence type="ECO:0000256" key="7">
    <source>
        <dbReference type="ARBA" id="ARBA00023242"/>
    </source>
</evidence>
<dbReference type="PROSITE" id="PS50016">
    <property type="entry name" value="ZF_PHD_2"/>
    <property type="match status" value="1"/>
</dbReference>
<dbReference type="InterPro" id="IPR019786">
    <property type="entry name" value="Zinc_finger_PHD-type_CS"/>
</dbReference>
<evidence type="ECO:0000256" key="9">
    <source>
        <dbReference type="SAM" id="MobiDB-lite"/>
    </source>
</evidence>
<dbReference type="KEGG" id="kng:KNAG_0A06630"/>
<comment type="similarity">
    <text evidence="2">Belongs to the BYE1 family.</text>
</comment>
<evidence type="ECO:0000313" key="12">
    <source>
        <dbReference type="EMBL" id="CCK68320.1"/>
    </source>
</evidence>
<evidence type="ECO:0000256" key="6">
    <source>
        <dbReference type="ARBA" id="ARBA00022833"/>
    </source>
</evidence>
<dbReference type="Pfam" id="PF00628">
    <property type="entry name" value="PHD"/>
    <property type="match status" value="1"/>
</dbReference>
<dbReference type="GO" id="GO:0000977">
    <property type="term" value="F:RNA polymerase II transcription regulatory region sequence-specific DNA binding"/>
    <property type="evidence" value="ECO:0007669"/>
    <property type="project" value="TreeGrafter"/>
</dbReference>
<evidence type="ECO:0000256" key="1">
    <source>
        <dbReference type="ARBA" id="ARBA00002311"/>
    </source>
</evidence>
<keyword evidence="4" id="KW-0479">Metal-binding</keyword>
<dbReference type="SUPFAM" id="SSF46942">
    <property type="entry name" value="Elongation factor TFIIS domain 2"/>
    <property type="match status" value="1"/>
</dbReference>
<dbReference type="SMART" id="SM00249">
    <property type="entry name" value="PHD"/>
    <property type="match status" value="1"/>
</dbReference>
<dbReference type="GO" id="GO:0006351">
    <property type="term" value="P:DNA-templated transcription"/>
    <property type="evidence" value="ECO:0007669"/>
    <property type="project" value="InterPro"/>
</dbReference>
<dbReference type="GO" id="GO:0008270">
    <property type="term" value="F:zinc ion binding"/>
    <property type="evidence" value="ECO:0007669"/>
    <property type="project" value="UniProtKB-KW"/>
</dbReference>
<dbReference type="EMBL" id="HE978314">
    <property type="protein sequence ID" value="CCK68320.1"/>
    <property type="molecule type" value="Genomic_DNA"/>
</dbReference>
<dbReference type="Gene3D" id="3.30.40.10">
    <property type="entry name" value="Zinc/RING finger domain, C3HC4 (zinc finger)"/>
    <property type="match status" value="1"/>
</dbReference>
<protein>
    <recommendedName>
        <fullName evidence="3">Transcription factor BYE1</fullName>
    </recommendedName>
</protein>
<keyword evidence="5 8" id="KW-0863">Zinc-finger</keyword>
<dbReference type="STRING" id="1071383.J7R0J2"/>
<dbReference type="InterPro" id="IPR013083">
    <property type="entry name" value="Znf_RING/FYVE/PHD"/>
</dbReference>
<comment type="function">
    <text evidence="1">Negative regulator of transcription elongation.</text>
</comment>
<dbReference type="HOGENOM" id="CLU_495285_0_0_1"/>
<feature type="region of interest" description="Disordered" evidence="9">
    <location>
        <begin position="404"/>
        <end position="441"/>
    </location>
</feature>
<dbReference type="RefSeq" id="XP_022462566.1">
    <property type="nucleotide sequence ID" value="XM_022610996.1"/>
</dbReference>
<feature type="region of interest" description="Disordered" evidence="9">
    <location>
        <begin position="145"/>
        <end position="201"/>
    </location>
</feature>
<dbReference type="OMA" id="RTHKGDI"/>
<keyword evidence="7" id="KW-0539">Nucleus</keyword>
<dbReference type="Gene3D" id="1.10.472.30">
    <property type="entry name" value="Transcription elongation factor S-II, central domain"/>
    <property type="match status" value="1"/>
</dbReference>
<dbReference type="PROSITE" id="PS01359">
    <property type="entry name" value="ZF_PHD_1"/>
    <property type="match status" value="1"/>
</dbReference>
<dbReference type="AlphaFoldDB" id="J7R0J2"/>
<evidence type="ECO:0000256" key="8">
    <source>
        <dbReference type="PROSITE-ProRule" id="PRU00146"/>
    </source>
</evidence>
<dbReference type="InterPro" id="IPR019787">
    <property type="entry name" value="Znf_PHD-finger"/>
</dbReference>
<keyword evidence="6" id="KW-0862">Zinc</keyword>
<evidence type="ECO:0000313" key="13">
    <source>
        <dbReference type="Proteomes" id="UP000006310"/>
    </source>
</evidence>
<evidence type="ECO:0000256" key="4">
    <source>
        <dbReference type="ARBA" id="ARBA00022723"/>
    </source>
</evidence>
<dbReference type="InterPro" id="IPR036575">
    <property type="entry name" value="TFIIS_cen_dom_sf"/>
</dbReference>
<proteinExistence type="inferred from homology"/>
<evidence type="ECO:0000256" key="5">
    <source>
        <dbReference type="ARBA" id="ARBA00022771"/>
    </source>
</evidence>
<evidence type="ECO:0000256" key="2">
    <source>
        <dbReference type="ARBA" id="ARBA00011050"/>
    </source>
</evidence>
<gene>
    <name evidence="12" type="primary">KNAG0A06630</name>
    <name evidence="12" type="ordered locus">KNAG_0A06630</name>
</gene>
<accession>J7R0J2</accession>
<dbReference type="GeneID" id="34523955"/>
<dbReference type="GO" id="GO:0003682">
    <property type="term" value="F:chromatin binding"/>
    <property type="evidence" value="ECO:0007669"/>
    <property type="project" value="EnsemblFungi"/>
</dbReference>
<dbReference type="SMART" id="SM00510">
    <property type="entry name" value="TFS2M"/>
    <property type="match status" value="1"/>
</dbReference>
<dbReference type="GO" id="GO:0140002">
    <property type="term" value="F:histone H3K4me3 reader activity"/>
    <property type="evidence" value="ECO:0007669"/>
    <property type="project" value="EnsemblFungi"/>
</dbReference>
<feature type="domain" description="TFIIS central" evidence="11">
    <location>
        <begin position="205"/>
        <end position="339"/>
    </location>
</feature>
<evidence type="ECO:0000259" key="11">
    <source>
        <dbReference type="PROSITE" id="PS51321"/>
    </source>
</evidence>
<evidence type="ECO:0000256" key="3">
    <source>
        <dbReference type="ARBA" id="ARBA00021616"/>
    </source>
</evidence>
<organism evidence="12 13">
    <name type="scientific">Huiozyma naganishii (strain ATCC MYA-139 / BCRC 22969 / CBS 8797 / KCTC 17520 / NBRC 10181 / NCYC 3082 / Yp74L-3)</name>
    <name type="common">Yeast</name>
    <name type="synonym">Kazachstania naganishii</name>
    <dbReference type="NCBI Taxonomy" id="1071383"/>
    <lineage>
        <taxon>Eukaryota</taxon>
        <taxon>Fungi</taxon>
        <taxon>Dikarya</taxon>
        <taxon>Ascomycota</taxon>
        <taxon>Saccharomycotina</taxon>
        <taxon>Saccharomycetes</taxon>
        <taxon>Saccharomycetales</taxon>
        <taxon>Saccharomycetaceae</taxon>
        <taxon>Huiozyma</taxon>
    </lineage>
</organism>
<dbReference type="GO" id="GO:0000122">
    <property type="term" value="P:negative regulation of transcription by RNA polymerase II"/>
    <property type="evidence" value="ECO:0007669"/>
    <property type="project" value="EnsemblFungi"/>
</dbReference>
<reference evidence="12 13" key="1">
    <citation type="journal article" date="2011" name="Proc. Natl. Acad. Sci. U.S.A.">
        <title>Evolutionary erosion of yeast sex chromosomes by mating-type switching accidents.</title>
        <authorList>
            <person name="Gordon J.L."/>
            <person name="Armisen D."/>
            <person name="Proux-Wera E."/>
            <person name="Oheigeartaigh S.S."/>
            <person name="Byrne K.P."/>
            <person name="Wolfe K.H."/>
        </authorList>
    </citation>
    <scope>NUCLEOTIDE SEQUENCE [LARGE SCALE GENOMIC DNA]</scope>
    <source>
        <strain evidence="13">ATCC MYA-139 / BCRC 22969 / CBS 8797 / CCRC 22969 / KCTC 17520 / NBRC 10181 / NCYC 3082</strain>
    </source>
</reference>
<dbReference type="Pfam" id="PF07500">
    <property type="entry name" value="TFIIS_M"/>
    <property type="match status" value="1"/>
</dbReference>
<reference evidence="13" key="2">
    <citation type="submission" date="2012-08" db="EMBL/GenBank/DDBJ databases">
        <title>Genome sequence of Kazachstania naganishii.</title>
        <authorList>
            <person name="Gordon J.L."/>
            <person name="Armisen D."/>
            <person name="Proux-Wera E."/>
            <person name="OhEigeartaigh S.S."/>
            <person name="Byrne K.P."/>
            <person name="Wolfe K.H."/>
        </authorList>
    </citation>
    <scope>NUCLEOTIDE SEQUENCE [LARGE SCALE GENOMIC DNA]</scope>
    <source>
        <strain evidence="13">ATCC MYA-139 / BCRC 22969 / CBS 8797 / CCRC 22969 / KCTC 17520 / NBRC 10181 / NCYC 3082</strain>
    </source>
</reference>
<dbReference type="InterPro" id="IPR011011">
    <property type="entry name" value="Znf_FYVE_PHD"/>
</dbReference>
<evidence type="ECO:0000259" key="10">
    <source>
        <dbReference type="PROSITE" id="PS50016"/>
    </source>
</evidence>
<dbReference type="InterPro" id="IPR001965">
    <property type="entry name" value="Znf_PHD"/>
</dbReference>
<keyword evidence="13" id="KW-1185">Reference proteome</keyword>
<dbReference type="SUPFAM" id="SSF57903">
    <property type="entry name" value="FYVE/PHD zinc finger"/>
    <property type="match status" value="1"/>
</dbReference>
<dbReference type="GO" id="GO:0005634">
    <property type="term" value="C:nucleus"/>
    <property type="evidence" value="ECO:0007669"/>
    <property type="project" value="TreeGrafter"/>
</dbReference>
<dbReference type="eggNOG" id="KOG1634">
    <property type="taxonomic scope" value="Eukaryota"/>
</dbReference>
<feature type="domain" description="PHD-type" evidence="10">
    <location>
        <begin position="46"/>
        <end position="112"/>
    </location>
</feature>
<dbReference type="InterPro" id="IPR003618">
    <property type="entry name" value="TFIIS_cen_dom"/>
</dbReference>
<dbReference type="Proteomes" id="UP000006310">
    <property type="component" value="Chromosome 1"/>
</dbReference>
<dbReference type="PANTHER" id="PTHR11477:SF0">
    <property type="entry name" value="IP08861P-RELATED"/>
    <property type="match status" value="1"/>
</dbReference>
<dbReference type="PROSITE" id="PS51321">
    <property type="entry name" value="TFIIS_CENTRAL"/>
    <property type="match status" value="1"/>
</dbReference>